<evidence type="ECO:0000313" key="13">
    <source>
        <dbReference type="EMBL" id="TKS56567.1"/>
    </source>
</evidence>
<keyword evidence="14" id="KW-1185">Reference proteome</keyword>
<keyword evidence="6" id="KW-0460">Magnesium</keyword>
<dbReference type="GO" id="GO:0015095">
    <property type="term" value="F:magnesium ion transmembrane transporter activity"/>
    <property type="evidence" value="ECO:0007669"/>
    <property type="project" value="TreeGrafter"/>
</dbReference>
<dbReference type="EMBL" id="SWMU01000002">
    <property type="protein sequence ID" value="TKS56567.1"/>
    <property type="molecule type" value="Genomic_DNA"/>
</dbReference>
<dbReference type="Gene3D" id="3.30.460.20">
    <property type="entry name" value="CorA soluble domain-like"/>
    <property type="match status" value="1"/>
</dbReference>
<dbReference type="Proteomes" id="UP000306552">
    <property type="component" value="Unassembled WGS sequence"/>
</dbReference>
<comment type="function">
    <text evidence="11">Mediates influx of magnesium ions. Alternates between open and closed states. Activated by low cytoplasmic Mg(2+) levels. Inactive when cytoplasmic Mg(2+) levels are high.</text>
</comment>
<evidence type="ECO:0008006" key="15">
    <source>
        <dbReference type="Google" id="ProtNLM"/>
    </source>
</evidence>
<dbReference type="SUPFAM" id="SSF143865">
    <property type="entry name" value="CorA soluble domain-like"/>
    <property type="match status" value="1"/>
</dbReference>
<dbReference type="PANTHER" id="PTHR46494:SF1">
    <property type="entry name" value="CORA FAMILY METAL ION TRANSPORTER (EUROFUNG)"/>
    <property type="match status" value="1"/>
</dbReference>
<evidence type="ECO:0000256" key="11">
    <source>
        <dbReference type="ARBA" id="ARBA00045497"/>
    </source>
</evidence>
<keyword evidence="3" id="KW-0813">Transport</keyword>
<comment type="caution">
    <text evidence="13">The sequence shown here is derived from an EMBL/GenBank/DDBJ whole genome shotgun (WGS) entry which is preliminary data.</text>
</comment>
<gene>
    <name evidence="13" type="ORF">FCN74_05890</name>
</gene>
<dbReference type="SUPFAM" id="SSF144083">
    <property type="entry name" value="Magnesium transport protein CorA, transmembrane region"/>
    <property type="match status" value="1"/>
</dbReference>
<feature type="transmembrane region" description="Helical" evidence="12">
    <location>
        <begin position="235"/>
        <end position="255"/>
    </location>
</feature>
<evidence type="ECO:0000256" key="9">
    <source>
        <dbReference type="ARBA" id="ARBA00023136"/>
    </source>
</evidence>
<keyword evidence="4" id="KW-1003">Cell membrane</keyword>
<comment type="similarity">
    <text evidence="2">Belongs to the CorA metal ion transporter (MIT) (TC 1.A.35) family.</text>
</comment>
<organism evidence="13 14">
    <name type="scientific">Mesohalobacter halotolerans</name>
    <dbReference type="NCBI Taxonomy" id="1883405"/>
    <lineage>
        <taxon>Bacteria</taxon>
        <taxon>Pseudomonadati</taxon>
        <taxon>Bacteroidota</taxon>
        <taxon>Flavobacteriia</taxon>
        <taxon>Flavobacteriales</taxon>
        <taxon>Flavobacteriaceae</taxon>
        <taxon>Mesohalobacter</taxon>
    </lineage>
</organism>
<evidence type="ECO:0000256" key="5">
    <source>
        <dbReference type="ARBA" id="ARBA00022692"/>
    </source>
</evidence>
<reference evidence="13 14" key="1">
    <citation type="submission" date="2019-04" db="EMBL/GenBank/DDBJ databases">
        <title>Psychroflexus halotolerans sp. nov., isolated from a marine solar saltern.</title>
        <authorList>
            <person name="Feng X."/>
        </authorList>
    </citation>
    <scope>NUCLEOTIDE SEQUENCE [LARGE SCALE GENOMIC DNA]</scope>
    <source>
        <strain evidence="13 14">WDS2C27</strain>
    </source>
</reference>
<keyword evidence="5 12" id="KW-0812">Transmembrane</keyword>
<keyword evidence="9 12" id="KW-0472">Membrane</keyword>
<evidence type="ECO:0000256" key="10">
    <source>
        <dbReference type="ARBA" id="ARBA00034269"/>
    </source>
</evidence>
<evidence type="ECO:0000256" key="4">
    <source>
        <dbReference type="ARBA" id="ARBA00022475"/>
    </source>
</evidence>
<evidence type="ECO:0000256" key="2">
    <source>
        <dbReference type="ARBA" id="ARBA00009765"/>
    </source>
</evidence>
<dbReference type="GO" id="GO:0015087">
    <property type="term" value="F:cobalt ion transmembrane transporter activity"/>
    <property type="evidence" value="ECO:0007669"/>
    <property type="project" value="TreeGrafter"/>
</dbReference>
<dbReference type="Gene3D" id="1.20.58.340">
    <property type="entry name" value="Magnesium transport protein CorA, transmembrane region"/>
    <property type="match status" value="1"/>
</dbReference>
<evidence type="ECO:0000256" key="3">
    <source>
        <dbReference type="ARBA" id="ARBA00022448"/>
    </source>
</evidence>
<dbReference type="GO" id="GO:0050897">
    <property type="term" value="F:cobalt ion binding"/>
    <property type="evidence" value="ECO:0007669"/>
    <property type="project" value="TreeGrafter"/>
</dbReference>
<evidence type="ECO:0000313" key="14">
    <source>
        <dbReference type="Proteomes" id="UP000306552"/>
    </source>
</evidence>
<evidence type="ECO:0000256" key="6">
    <source>
        <dbReference type="ARBA" id="ARBA00022842"/>
    </source>
</evidence>
<dbReference type="AlphaFoldDB" id="A0A4U5TQS3"/>
<dbReference type="InterPro" id="IPR045861">
    <property type="entry name" value="CorA_cytoplasmic_dom"/>
</dbReference>
<feature type="transmembrane region" description="Helical" evidence="12">
    <location>
        <begin position="267"/>
        <end position="287"/>
    </location>
</feature>
<keyword evidence="8" id="KW-0406">Ion transport</keyword>
<dbReference type="PANTHER" id="PTHR46494">
    <property type="entry name" value="CORA FAMILY METAL ION TRANSPORTER (EUROFUNG)"/>
    <property type="match status" value="1"/>
</dbReference>
<evidence type="ECO:0000256" key="8">
    <source>
        <dbReference type="ARBA" id="ARBA00023065"/>
    </source>
</evidence>
<dbReference type="GO" id="GO:0000287">
    <property type="term" value="F:magnesium ion binding"/>
    <property type="evidence" value="ECO:0007669"/>
    <property type="project" value="TreeGrafter"/>
</dbReference>
<dbReference type="RefSeq" id="WP_138931670.1">
    <property type="nucleotide sequence ID" value="NZ_SWMU01000002.1"/>
</dbReference>
<proteinExistence type="inferred from homology"/>
<keyword evidence="7 12" id="KW-1133">Transmembrane helix</keyword>
<dbReference type="InterPro" id="IPR002523">
    <property type="entry name" value="MgTranspt_CorA/ZnTranspt_ZntB"/>
</dbReference>
<sequence length="293" mass="34643">MQLTEYKGEKFVWYDCNRADIKALKQLEIFDQIPKNFIEDSLELGHLPKYEKKGNFELIILRAFSDKKQPEIVNVAQVSNKIAFIIYDNILISIHRKHFDYLTHYDKEFKSIEQILFFSIKNMINSFEKPLTTHSKTIDVLERELLLKNAQDFSIDKLYYIKSKTRMHKKIIQVNQNVLNQIAIKNASYHSELQDIKDTTLNLLLTADEIIEDTQSLLNSYLSITAQKNNEVMKLLTVFSVFFLPLTFIAGIYGMNFKFMPELEWEYSYVVVWLIMLIISVGIWIWFKKKNIL</sequence>
<evidence type="ECO:0000256" key="1">
    <source>
        <dbReference type="ARBA" id="ARBA00004651"/>
    </source>
</evidence>
<protein>
    <recommendedName>
        <fullName evidence="15">Magnesium transporter CorA</fullName>
    </recommendedName>
</protein>
<dbReference type="FunFam" id="1.20.58.340:FF:000004">
    <property type="entry name" value="Magnesium transport protein CorA"/>
    <property type="match status" value="1"/>
</dbReference>
<evidence type="ECO:0000256" key="7">
    <source>
        <dbReference type="ARBA" id="ARBA00022989"/>
    </source>
</evidence>
<dbReference type="OrthoDB" id="9803416at2"/>
<dbReference type="InterPro" id="IPR045863">
    <property type="entry name" value="CorA_TM1_TM2"/>
</dbReference>
<comment type="catalytic activity">
    <reaction evidence="10">
        <text>Mg(2+)(in) = Mg(2+)(out)</text>
        <dbReference type="Rhea" id="RHEA:29827"/>
        <dbReference type="ChEBI" id="CHEBI:18420"/>
    </reaction>
</comment>
<dbReference type="GO" id="GO:0005886">
    <property type="term" value="C:plasma membrane"/>
    <property type="evidence" value="ECO:0007669"/>
    <property type="project" value="UniProtKB-SubCell"/>
</dbReference>
<name>A0A4U5TQS3_9FLAO</name>
<dbReference type="Pfam" id="PF01544">
    <property type="entry name" value="CorA"/>
    <property type="match status" value="1"/>
</dbReference>
<accession>A0A4U5TQS3</accession>
<comment type="subcellular location">
    <subcellularLocation>
        <location evidence="1">Cell membrane</location>
        <topology evidence="1">Multi-pass membrane protein</topology>
    </subcellularLocation>
</comment>
<evidence type="ECO:0000256" key="12">
    <source>
        <dbReference type="SAM" id="Phobius"/>
    </source>
</evidence>